<organism evidence="1 2">
    <name type="scientific">Lysobacter enzymogenes</name>
    <dbReference type="NCBI Taxonomy" id="69"/>
    <lineage>
        <taxon>Bacteria</taxon>
        <taxon>Pseudomonadati</taxon>
        <taxon>Pseudomonadota</taxon>
        <taxon>Gammaproteobacteria</taxon>
        <taxon>Lysobacterales</taxon>
        <taxon>Lysobacteraceae</taxon>
        <taxon>Lysobacter</taxon>
    </lineage>
</organism>
<dbReference type="AlphaFoldDB" id="A0A0S2DEI2"/>
<dbReference type="KEGG" id="lez:GLE_1572"/>
<name>A0A0S2DEI2_LYSEN</name>
<evidence type="ECO:0000313" key="2">
    <source>
        <dbReference type="Proteomes" id="UP000061569"/>
    </source>
</evidence>
<dbReference type="Proteomes" id="UP000061569">
    <property type="component" value="Chromosome"/>
</dbReference>
<reference evidence="1 2" key="1">
    <citation type="submission" date="2015-11" db="EMBL/GenBank/DDBJ databases">
        <title>Genome sequences of Lysobacter enzymogenes strain C3 and Lysobacter antibioticus ATCC 29479.</title>
        <authorList>
            <person name="Kobayashi D.Y."/>
        </authorList>
    </citation>
    <scope>NUCLEOTIDE SEQUENCE [LARGE SCALE GENOMIC DNA]</scope>
    <source>
        <strain evidence="1 2">C3</strain>
    </source>
</reference>
<gene>
    <name evidence="1" type="ORF">GLE_1572</name>
</gene>
<protein>
    <submittedName>
        <fullName evidence="1">Uncharacterized protein</fullName>
    </submittedName>
</protein>
<dbReference type="EMBL" id="CP013140">
    <property type="protein sequence ID" value="ALN56929.1"/>
    <property type="molecule type" value="Genomic_DNA"/>
</dbReference>
<sequence>MRRPLSWHELPAVVGGASVPTLLCPIAVPLQAFGDLSEQHRG</sequence>
<accession>A0A0S2DEI2</accession>
<evidence type="ECO:0000313" key="1">
    <source>
        <dbReference type="EMBL" id="ALN56929.1"/>
    </source>
</evidence>
<proteinExistence type="predicted"/>
<dbReference type="PATRIC" id="fig|69.6.peg.1552"/>